<dbReference type="InterPro" id="IPR014711">
    <property type="entry name" value="TopoI_cat_a-hlx-sub_euk"/>
</dbReference>
<name>A0ABQ1I8L0_9PROT</name>
<gene>
    <name evidence="3" type="ORF">GCM10011505_06000</name>
</gene>
<dbReference type="Gene3D" id="1.10.132.120">
    <property type="match status" value="1"/>
</dbReference>
<feature type="domain" description="DNA topoisomerase IB N-terminal" evidence="2">
    <location>
        <begin position="43"/>
        <end position="91"/>
    </location>
</feature>
<dbReference type="Proteomes" id="UP000603352">
    <property type="component" value="Unassembled WGS sequence"/>
</dbReference>
<proteinExistence type="predicted"/>
<evidence type="ECO:0000313" key="3">
    <source>
        <dbReference type="EMBL" id="GGB27521.1"/>
    </source>
</evidence>
<comment type="caution">
    <text evidence="3">The sequence shown here is derived from an EMBL/GenBank/DDBJ whole genome shotgun (WGS) entry which is preliminary data.</text>
</comment>
<organism evidence="3 4">
    <name type="scientific">Tistrella bauzanensis</name>
    <dbReference type="NCBI Taxonomy" id="657419"/>
    <lineage>
        <taxon>Bacteria</taxon>
        <taxon>Pseudomonadati</taxon>
        <taxon>Pseudomonadota</taxon>
        <taxon>Alphaproteobacteria</taxon>
        <taxon>Geminicoccales</taxon>
        <taxon>Geminicoccaceae</taxon>
        <taxon>Tistrella</taxon>
    </lineage>
</organism>
<dbReference type="EMBL" id="BMDZ01000004">
    <property type="protein sequence ID" value="GGB27521.1"/>
    <property type="molecule type" value="Genomic_DNA"/>
</dbReference>
<sequence>MAVAADAEPRRVKRRRSARMRAAGLHKAAADDLPFSRRRAGRGFIYLDQHGDRITDPAVIGRIKALAIPPDYRDVRIAADPQAHLQATGRDRAGRLQYRYHPDWERVREAEKIDRLGALATAIGRVRARVARDLDSAGHSRDGALAAVVSIIDQTHIRIGCEDYVQTGRSRGAATLLKRQVMVDGSHVALDFRGKSGRNIACTLDHGPLADAIRRLGGLKGPRLFQYLGSDGRPRQVTAADVNAYLAEIARGRMAADVPARVTAKDFRTLAATAAAGTRLALIDPAGSKTARRRQIATVMRAVAAMLGNTPAVAARSYVHRRLVDRFEAGGLKRLYARMRAGGRRTRAEALVAALFGQAGNGRG</sequence>
<dbReference type="InterPro" id="IPR049331">
    <property type="entry name" value="Top1B_N_bact"/>
</dbReference>
<dbReference type="SUPFAM" id="SSF55869">
    <property type="entry name" value="DNA topoisomerase I domain"/>
    <property type="match status" value="1"/>
</dbReference>
<protein>
    <submittedName>
        <fullName evidence="3">DNA topoisomerase I</fullName>
    </submittedName>
</protein>
<keyword evidence="4" id="KW-1185">Reference proteome</keyword>
<dbReference type="InterPro" id="IPR035447">
    <property type="entry name" value="DNA_topo_I_N_sf"/>
</dbReference>
<feature type="domain" description="DNA topoisomerase I catalytic core eukaryotic-type" evidence="1">
    <location>
        <begin position="107"/>
        <end position="316"/>
    </location>
</feature>
<dbReference type="SUPFAM" id="SSF56349">
    <property type="entry name" value="DNA breaking-rejoining enzymes"/>
    <property type="match status" value="1"/>
</dbReference>
<dbReference type="Pfam" id="PF21338">
    <property type="entry name" value="Top1B_N_bact"/>
    <property type="match status" value="1"/>
</dbReference>
<evidence type="ECO:0000259" key="1">
    <source>
        <dbReference type="Pfam" id="PF01028"/>
    </source>
</evidence>
<dbReference type="Pfam" id="PF01028">
    <property type="entry name" value="Topoisom_I"/>
    <property type="match status" value="1"/>
</dbReference>
<dbReference type="PROSITE" id="PS52038">
    <property type="entry name" value="TOPO_IB_2"/>
    <property type="match status" value="1"/>
</dbReference>
<reference evidence="4" key="1">
    <citation type="journal article" date="2019" name="Int. J. Syst. Evol. Microbiol.">
        <title>The Global Catalogue of Microorganisms (GCM) 10K type strain sequencing project: providing services to taxonomists for standard genome sequencing and annotation.</title>
        <authorList>
            <consortium name="The Broad Institute Genomics Platform"/>
            <consortium name="The Broad Institute Genome Sequencing Center for Infectious Disease"/>
            <person name="Wu L."/>
            <person name="Ma J."/>
        </authorList>
    </citation>
    <scope>NUCLEOTIDE SEQUENCE [LARGE SCALE GENOMIC DNA]</scope>
    <source>
        <strain evidence="4">CGMCC 1.10188</strain>
    </source>
</reference>
<evidence type="ECO:0000313" key="4">
    <source>
        <dbReference type="Proteomes" id="UP000603352"/>
    </source>
</evidence>
<accession>A0ABQ1I8L0</accession>
<evidence type="ECO:0000259" key="2">
    <source>
        <dbReference type="Pfam" id="PF21338"/>
    </source>
</evidence>
<dbReference type="Gene3D" id="3.30.66.10">
    <property type="entry name" value="DNA topoisomerase I domain"/>
    <property type="match status" value="1"/>
</dbReference>
<dbReference type="InterPro" id="IPR013500">
    <property type="entry name" value="TopoI_cat_euk"/>
</dbReference>
<dbReference type="InterPro" id="IPR011010">
    <property type="entry name" value="DNA_brk_join_enz"/>
</dbReference>
<dbReference type="Gene3D" id="3.90.15.10">
    <property type="entry name" value="Topoisomerase I, Chain A, domain 3"/>
    <property type="match status" value="1"/>
</dbReference>